<evidence type="ECO:0000313" key="1">
    <source>
        <dbReference type="EMBL" id="KAI9387574.1"/>
    </source>
</evidence>
<reference evidence="1 2" key="1">
    <citation type="journal article" date="2006" name="Science">
        <title>The genome of black cottonwood, Populus trichocarpa (Torr. &amp; Gray).</title>
        <authorList>
            <person name="Tuskan G.A."/>
            <person name="Difazio S."/>
            <person name="Jansson S."/>
            <person name="Bohlmann J."/>
            <person name="Grigoriev I."/>
            <person name="Hellsten U."/>
            <person name="Putnam N."/>
            <person name="Ralph S."/>
            <person name="Rombauts S."/>
            <person name="Salamov A."/>
            <person name="Schein J."/>
            <person name="Sterck L."/>
            <person name="Aerts A."/>
            <person name="Bhalerao R.R."/>
            <person name="Bhalerao R.P."/>
            <person name="Blaudez D."/>
            <person name="Boerjan W."/>
            <person name="Brun A."/>
            <person name="Brunner A."/>
            <person name="Busov V."/>
            <person name="Campbell M."/>
            <person name="Carlson J."/>
            <person name="Chalot M."/>
            <person name="Chapman J."/>
            <person name="Chen G.L."/>
            <person name="Cooper D."/>
            <person name="Coutinho P.M."/>
            <person name="Couturier J."/>
            <person name="Covert S."/>
            <person name="Cronk Q."/>
            <person name="Cunningham R."/>
            <person name="Davis J."/>
            <person name="Degroeve S."/>
            <person name="Dejardin A."/>
            <person name="Depamphilis C."/>
            <person name="Detter J."/>
            <person name="Dirks B."/>
            <person name="Dubchak I."/>
            <person name="Duplessis S."/>
            <person name="Ehlting J."/>
            <person name="Ellis B."/>
            <person name="Gendler K."/>
            <person name="Goodstein D."/>
            <person name="Gribskov M."/>
            <person name="Grimwood J."/>
            <person name="Groover A."/>
            <person name="Gunter L."/>
            <person name="Hamberger B."/>
            <person name="Heinze B."/>
            <person name="Helariutta Y."/>
            <person name="Henrissat B."/>
            <person name="Holligan D."/>
            <person name="Holt R."/>
            <person name="Huang W."/>
            <person name="Islam-Faridi N."/>
            <person name="Jones S."/>
            <person name="Jones-Rhoades M."/>
            <person name="Jorgensen R."/>
            <person name="Joshi C."/>
            <person name="Kangasjarvi J."/>
            <person name="Karlsson J."/>
            <person name="Kelleher C."/>
            <person name="Kirkpatrick R."/>
            <person name="Kirst M."/>
            <person name="Kohler A."/>
            <person name="Kalluri U."/>
            <person name="Larimer F."/>
            <person name="Leebens-Mack J."/>
            <person name="Leple J.C."/>
            <person name="Locascio P."/>
            <person name="Lou Y."/>
            <person name="Lucas S."/>
            <person name="Martin F."/>
            <person name="Montanini B."/>
            <person name="Napoli C."/>
            <person name="Nelson D.R."/>
            <person name="Nelson C."/>
            <person name="Nieminen K."/>
            <person name="Nilsson O."/>
            <person name="Pereda V."/>
            <person name="Peter G."/>
            <person name="Philippe R."/>
            <person name="Pilate G."/>
            <person name="Poliakov A."/>
            <person name="Razumovskaya J."/>
            <person name="Richardson P."/>
            <person name="Rinaldi C."/>
            <person name="Ritland K."/>
            <person name="Rouze P."/>
            <person name="Ryaboy D."/>
            <person name="Schmutz J."/>
            <person name="Schrader J."/>
            <person name="Segerman B."/>
            <person name="Shin H."/>
            <person name="Siddiqui A."/>
            <person name="Sterky F."/>
            <person name="Terry A."/>
            <person name="Tsai C.J."/>
            <person name="Uberbacher E."/>
            <person name="Unneberg P."/>
            <person name="Vahala J."/>
            <person name="Wall K."/>
            <person name="Wessler S."/>
            <person name="Yang G."/>
            <person name="Yin T."/>
            <person name="Douglas C."/>
            <person name="Marra M."/>
            <person name="Sandberg G."/>
            <person name="Van de Peer Y."/>
            <person name="Rokhsar D."/>
        </authorList>
    </citation>
    <scope>NUCLEOTIDE SEQUENCE [LARGE SCALE GENOMIC DNA]</scope>
    <source>
        <strain evidence="2">cv. Nisqually</strain>
    </source>
</reference>
<protein>
    <submittedName>
        <fullName evidence="1">Uncharacterized protein</fullName>
    </submittedName>
</protein>
<sequence length="86" mass="10056">MLHTPFSCIINTSNFNMAREREFYNTNRSIIGSELKKATYNLLLRNKWTLAPRKSPREVRIYLVVIVAYSCPECDLLILLNTHLLL</sequence>
<dbReference type="Proteomes" id="UP000006729">
    <property type="component" value="Chromosome 10"/>
</dbReference>
<organism evidence="1 2">
    <name type="scientific">Populus trichocarpa</name>
    <name type="common">Western balsam poplar</name>
    <name type="synonym">Populus balsamifera subsp. trichocarpa</name>
    <dbReference type="NCBI Taxonomy" id="3694"/>
    <lineage>
        <taxon>Eukaryota</taxon>
        <taxon>Viridiplantae</taxon>
        <taxon>Streptophyta</taxon>
        <taxon>Embryophyta</taxon>
        <taxon>Tracheophyta</taxon>
        <taxon>Spermatophyta</taxon>
        <taxon>Magnoliopsida</taxon>
        <taxon>eudicotyledons</taxon>
        <taxon>Gunneridae</taxon>
        <taxon>Pentapetalae</taxon>
        <taxon>rosids</taxon>
        <taxon>fabids</taxon>
        <taxon>Malpighiales</taxon>
        <taxon>Salicaceae</taxon>
        <taxon>Saliceae</taxon>
        <taxon>Populus</taxon>
    </lineage>
</organism>
<keyword evidence="2" id="KW-1185">Reference proteome</keyword>
<comment type="caution">
    <text evidence="1">The sequence shown here is derived from an EMBL/GenBank/DDBJ whole genome shotgun (WGS) entry which is preliminary data.</text>
</comment>
<gene>
    <name evidence="1" type="ORF">POPTR_010G194850v4</name>
</gene>
<dbReference type="EMBL" id="CM009299">
    <property type="protein sequence ID" value="KAI9387574.1"/>
    <property type="molecule type" value="Genomic_DNA"/>
</dbReference>
<name>A0ACC0SEC5_POPTR</name>
<proteinExistence type="predicted"/>
<evidence type="ECO:0000313" key="2">
    <source>
        <dbReference type="Proteomes" id="UP000006729"/>
    </source>
</evidence>
<accession>A0ACC0SEC5</accession>